<evidence type="ECO:0000256" key="3">
    <source>
        <dbReference type="ARBA" id="ARBA00007574"/>
    </source>
</evidence>
<evidence type="ECO:0000256" key="10">
    <source>
        <dbReference type="ARBA" id="ARBA00023157"/>
    </source>
</evidence>
<keyword evidence="12" id="KW-0206">Cytoskeleton</keyword>
<dbReference type="InterPro" id="IPR006875">
    <property type="entry name" value="Sarcoglycan"/>
</dbReference>
<keyword evidence="7" id="KW-0735">Signal-anchor</keyword>
<dbReference type="STRING" id="104452.A0A0L7K2U0"/>
<evidence type="ECO:0000256" key="1">
    <source>
        <dbReference type="ARBA" id="ARBA00004245"/>
    </source>
</evidence>
<dbReference type="Pfam" id="PF04790">
    <property type="entry name" value="Sarcoglycan_1"/>
    <property type="match status" value="1"/>
</dbReference>
<evidence type="ECO:0000256" key="8">
    <source>
        <dbReference type="ARBA" id="ARBA00022989"/>
    </source>
</evidence>
<dbReference type="GO" id="GO:0016012">
    <property type="term" value="C:sarcoglycan complex"/>
    <property type="evidence" value="ECO:0007669"/>
    <property type="project" value="InterPro"/>
</dbReference>
<feature type="non-terminal residue" evidence="13">
    <location>
        <position position="1"/>
    </location>
</feature>
<evidence type="ECO:0000256" key="4">
    <source>
        <dbReference type="ARBA" id="ARBA00022475"/>
    </source>
</evidence>
<accession>A0A0L7K2U0</accession>
<proteinExistence type="inferred from homology"/>
<name>A0A0L7K2U0_OPEBR</name>
<keyword evidence="14" id="KW-1185">Reference proteome</keyword>
<evidence type="ECO:0008006" key="15">
    <source>
        <dbReference type="Google" id="ProtNLM"/>
    </source>
</evidence>
<dbReference type="PANTHER" id="PTHR12939:SF10">
    <property type="entry name" value="EG:4F1.1 PROTEIN"/>
    <property type="match status" value="1"/>
</dbReference>
<dbReference type="GO" id="GO:0005856">
    <property type="term" value="C:cytoskeleton"/>
    <property type="evidence" value="ECO:0007669"/>
    <property type="project" value="UniProtKB-SubCell"/>
</dbReference>
<dbReference type="AlphaFoldDB" id="A0A0L7K2U0"/>
<evidence type="ECO:0000256" key="2">
    <source>
        <dbReference type="ARBA" id="ARBA00004274"/>
    </source>
</evidence>
<reference evidence="13 14" key="1">
    <citation type="journal article" date="2015" name="Genome Biol. Evol.">
        <title>The genome of winter moth (Operophtera brumata) provides a genomic perspective on sexual dimorphism and phenology.</title>
        <authorList>
            <person name="Derks M.F."/>
            <person name="Smit S."/>
            <person name="Salis L."/>
            <person name="Schijlen E."/>
            <person name="Bossers A."/>
            <person name="Mateman C."/>
            <person name="Pijl A.S."/>
            <person name="de Ridder D."/>
            <person name="Groenen M.A."/>
            <person name="Visser M.E."/>
            <person name="Megens H.J."/>
        </authorList>
    </citation>
    <scope>NUCLEOTIDE SEQUENCE [LARGE SCALE GENOMIC DNA]</scope>
    <source>
        <strain evidence="13">WM2013NL</strain>
        <tissue evidence="13">Head and thorax</tissue>
    </source>
</reference>
<comment type="caution">
    <text evidence="13">The sequence shown here is derived from an EMBL/GenBank/DDBJ whole genome shotgun (WGS) entry which is preliminary data.</text>
</comment>
<gene>
    <name evidence="13" type="ORF">OBRU01_26694</name>
</gene>
<keyword evidence="9" id="KW-0472">Membrane</keyword>
<dbReference type="EMBL" id="JTDY01014644">
    <property type="protein sequence ID" value="KOB52008.1"/>
    <property type="molecule type" value="Genomic_DNA"/>
</dbReference>
<dbReference type="GO" id="GO:0060047">
    <property type="term" value="P:heart contraction"/>
    <property type="evidence" value="ECO:0007669"/>
    <property type="project" value="TreeGrafter"/>
</dbReference>
<evidence type="ECO:0000256" key="12">
    <source>
        <dbReference type="ARBA" id="ARBA00023212"/>
    </source>
</evidence>
<comment type="similarity">
    <text evidence="3">Belongs to the sarcoglycan beta/delta/gamma/zeta family.</text>
</comment>
<evidence type="ECO:0000256" key="6">
    <source>
        <dbReference type="ARBA" id="ARBA00022692"/>
    </source>
</evidence>
<evidence type="ECO:0000313" key="14">
    <source>
        <dbReference type="Proteomes" id="UP000037510"/>
    </source>
</evidence>
<keyword evidence="6" id="KW-0812">Transmembrane</keyword>
<feature type="non-terminal residue" evidence="13">
    <location>
        <position position="169"/>
    </location>
</feature>
<sequence length="169" mass="18154">RDNIQFSGRTFDVRDSHGDNVFRASRDEVRVFAETFAVEGVGGITVKSAIQAPLVRAPPASDLQLESLTRTLSLRAPKSIVLESRAGNIDVTAHGHIDLKSTAGAVKIEASDIIIGNLKEAVAAEPDRTQKNLRIKKVYQLCVCASGKLFLAAPEAPCVASVDDVEICR</sequence>
<evidence type="ECO:0000313" key="13">
    <source>
        <dbReference type="EMBL" id="KOB52008.1"/>
    </source>
</evidence>
<evidence type="ECO:0000256" key="5">
    <source>
        <dbReference type="ARBA" id="ARBA00022490"/>
    </source>
</evidence>
<evidence type="ECO:0000256" key="7">
    <source>
        <dbReference type="ARBA" id="ARBA00022968"/>
    </source>
</evidence>
<comment type="subcellular location">
    <subcellularLocation>
        <location evidence="2">Cell membrane</location>
        <location evidence="2">Sarcolemma</location>
        <topology evidence="2">Single-pass type II membrane protein</topology>
    </subcellularLocation>
    <subcellularLocation>
        <location evidence="1">Cytoplasm</location>
        <location evidence="1">Cytoskeleton</location>
    </subcellularLocation>
</comment>
<dbReference type="InterPro" id="IPR039972">
    <property type="entry name" value="Sarcoglycan_gamma/delta/zeta"/>
</dbReference>
<evidence type="ECO:0000256" key="11">
    <source>
        <dbReference type="ARBA" id="ARBA00023180"/>
    </source>
</evidence>
<organism evidence="13 14">
    <name type="scientific">Operophtera brumata</name>
    <name type="common">Winter moth</name>
    <name type="synonym">Phalaena brumata</name>
    <dbReference type="NCBI Taxonomy" id="104452"/>
    <lineage>
        <taxon>Eukaryota</taxon>
        <taxon>Metazoa</taxon>
        <taxon>Ecdysozoa</taxon>
        <taxon>Arthropoda</taxon>
        <taxon>Hexapoda</taxon>
        <taxon>Insecta</taxon>
        <taxon>Pterygota</taxon>
        <taxon>Neoptera</taxon>
        <taxon>Endopterygota</taxon>
        <taxon>Lepidoptera</taxon>
        <taxon>Glossata</taxon>
        <taxon>Ditrysia</taxon>
        <taxon>Geometroidea</taxon>
        <taxon>Geometridae</taxon>
        <taxon>Larentiinae</taxon>
        <taxon>Operophtera</taxon>
    </lineage>
</organism>
<dbReference type="PANTHER" id="PTHR12939">
    <property type="entry name" value="SARCOGLYCAN"/>
    <property type="match status" value="1"/>
</dbReference>
<keyword evidence="10" id="KW-1015">Disulfide bond</keyword>
<keyword evidence="4" id="KW-1003">Cell membrane</keyword>
<protein>
    <recommendedName>
        <fullName evidence="15">Beta-sarcoglycan</fullName>
    </recommendedName>
</protein>
<keyword evidence="11" id="KW-0325">Glycoprotein</keyword>
<dbReference type="Proteomes" id="UP000037510">
    <property type="component" value="Unassembled WGS sequence"/>
</dbReference>
<keyword evidence="8" id="KW-1133">Transmembrane helix</keyword>
<keyword evidence="5" id="KW-0963">Cytoplasm</keyword>
<evidence type="ECO:0000256" key="9">
    <source>
        <dbReference type="ARBA" id="ARBA00023136"/>
    </source>
</evidence>
<dbReference type="GO" id="GO:0042383">
    <property type="term" value="C:sarcolemma"/>
    <property type="evidence" value="ECO:0007669"/>
    <property type="project" value="UniProtKB-SubCell"/>
</dbReference>